<feature type="non-terminal residue" evidence="1">
    <location>
        <position position="1"/>
    </location>
</feature>
<evidence type="ECO:0000313" key="2">
    <source>
        <dbReference type="Proteomes" id="UP000663889"/>
    </source>
</evidence>
<protein>
    <submittedName>
        <fullName evidence="1">Uncharacterized protein</fullName>
    </submittedName>
</protein>
<proteinExistence type="predicted"/>
<sequence length="64" mass="7648">LIVLSSNDLFQQISHPVNKRFKLTEEQLKRYKTWKIQPGMANIKLELTDFDYEVRLSVEHICEI</sequence>
<reference evidence="1" key="1">
    <citation type="submission" date="2021-02" db="EMBL/GenBank/DDBJ databases">
        <authorList>
            <person name="Nowell W R."/>
        </authorList>
    </citation>
    <scope>NUCLEOTIDE SEQUENCE</scope>
</reference>
<accession>A0A815SN65</accession>
<dbReference type="Proteomes" id="UP000663889">
    <property type="component" value="Unassembled WGS sequence"/>
</dbReference>
<name>A0A815SN65_9BILA</name>
<dbReference type="AlphaFoldDB" id="A0A815SN65"/>
<evidence type="ECO:0000313" key="1">
    <source>
        <dbReference type="EMBL" id="CAF1494128.1"/>
    </source>
</evidence>
<comment type="caution">
    <text evidence="1">The sequence shown here is derived from an EMBL/GenBank/DDBJ whole genome shotgun (WGS) entry which is preliminary data.</text>
</comment>
<gene>
    <name evidence="1" type="ORF">SEV965_LOCUS35729</name>
</gene>
<organism evidence="1 2">
    <name type="scientific">Rotaria sordida</name>
    <dbReference type="NCBI Taxonomy" id="392033"/>
    <lineage>
        <taxon>Eukaryota</taxon>
        <taxon>Metazoa</taxon>
        <taxon>Spiralia</taxon>
        <taxon>Gnathifera</taxon>
        <taxon>Rotifera</taxon>
        <taxon>Eurotatoria</taxon>
        <taxon>Bdelloidea</taxon>
        <taxon>Philodinida</taxon>
        <taxon>Philodinidae</taxon>
        <taxon>Rotaria</taxon>
    </lineage>
</organism>
<dbReference type="EMBL" id="CAJNOU010005998">
    <property type="protein sequence ID" value="CAF1494128.1"/>
    <property type="molecule type" value="Genomic_DNA"/>
</dbReference>